<name>A0AA51UJX1_9EURY</name>
<dbReference type="GO" id="GO:0016787">
    <property type="term" value="F:hydrolase activity"/>
    <property type="evidence" value="ECO:0007669"/>
    <property type="project" value="UniProtKB-KW"/>
</dbReference>
<dbReference type="EC" id="3.-.-.-" evidence="2"/>
<evidence type="ECO:0000313" key="2">
    <source>
        <dbReference type="EMBL" id="WMW23437.1"/>
    </source>
</evidence>
<dbReference type="PANTHER" id="PTHR43283:SF7">
    <property type="entry name" value="BETA-LACTAMASE-RELATED DOMAIN-CONTAINING PROTEIN"/>
    <property type="match status" value="1"/>
</dbReference>
<accession>A0AA51UJX1</accession>
<dbReference type="PANTHER" id="PTHR43283">
    <property type="entry name" value="BETA-LACTAMASE-RELATED"/>
    <property type="match status" value="1"/>
</dbReference>
<keyword evidence="2" id="KW-0378">Hydrolase</keyword>
<reference evidence="2" key="1">
    <citation type="submission" date="2023-08" db="EMBL/GenBank/DDBJ databases">
        <title>Methanolobus mangrovi sp. nov. and Methanolobus sediminis sp. nov, two novel methylotrophic methanogens isolated from mangrove sediments in China.</title>
        <authorList>
            <person name="Zhou J."/>
        </authorList>
    </citation>
    <scope>NUCLEOTIDE SEQUENCE</scope>
    <source>
        <strain evidence="2">FTZ2</strain>
    </source>
</reference>
<dbReference type="AlphaFoldDB" id="A0AA51UJX1"/>
<dbReference type="InterPro" id="IPR050789">
    <property type="entry name" value="Diverse_Enzym_Activities"/>
</dbReference>
<proteinExistence type="predicted"/>
<dbReference type="Gene3D" id="3.40.710.10">
    <property type="entry name" value="DD-peptidase/beta-lactamase superfamily"/>
    <property type="match status" value="1"/>
</dbReference>
<dbReference type="RefSeq" id="WP_309309553.1">
    <property type="nucleotide sequence ID" value="NZ_CP133594.1"/>
</dbReference>
<evidence type="ECO:0000313" key="3">
    <source>
        <dbReference type="Proteomes" id="UP001183006"/>
    </source>
</evidence>
<dbReference type="InterPro" id="IPR001466">
    <property type="entry name" value="Beta-lactam-related"/>
</dbReference>
<dbReference type="InterPro" id="IPR012338">
    <property type="entry name" value="Beta-lactam/transpept-like"/>
</dbReference>
<dbReference type="GeneID" id="84229334"/>
<sequence>MREQNINIHSLLIIRDGEVLLDAYFYPYDGTTVHDQASVTKSVMTTLIAIADEEGKLQLDQPMLAYFPERTIQNVDARKEKITVRHLASMSAGLECTSERDEETLNEMMASPDWIQFTLDRQVIWEPGTHFVYCSPGMHLLSAILQNATGMAGLEYARLNLFEPLGIRDVIWYTDPQGYNMGSADLYLHPHDMAKIGYLWLNKGQWDGKQIVSREWAEDSVKVQMVTGGDDDYGYGWWVPKDEPVAYSAIGRGGQRILVVPDWDLIVVTTGGGFDFDEIEPLLIPTIVDLDHELPANPAGMVQLEAALDTIAQPPAPLPVTPLPEMAREISSKNFTFDPNPLGVEKIRLEFNDSDEAITYLMFTEEEQMLLWPVGMDGVYRLSPGDNGFPLGLRGYWADEQTFVLEYDEIANNGNIILRMSFEGDRVVMEGQEAAHELSLNFEGVQEKP</sequence>
<organism evidence="2 3">
    <name type="scientific">Methanolobus mangrovi</name>
    <dbReference type="NCBI Taxonomy" id="3072977"/>
    <lineage>
        <taxon>Archaea</taxon>
        <taxon>Methanobacteriati</taxon>
        <taxon>Methanobacteriota</taxon>
        <taxon>Stenosarchaea group</taxon>
        <taxon>Methanomicrobia</taxon>
        <taxon>Methanosarcinales</taxon>
        <taxon>Methanosarcinaceae</taxon>
        <taxon>Methanolobus</taxon>
    </lineage>
</organism>
<keyword evidence="3" id="KW-1185">Reference proteome</keyword>
<feature type="domain" description="Beta-lactamase-related" evidence="1">
    <location>
        <begin position="10"/>
        <end position="268"/>
    </location>
</feature>
<dbReference type="Proteomes" id="UP001183006">
    <property type="component" value="Chromosome"/>
</dbReference>
<gene>
    <name evidence="2" type="ORF">RE476_04295</name>
</gene>
<protein>
    <submittedName>
        <fullName evidence="2">Serine hydrolase</fullName>
        <ecNumber evidence="2">3.-.-.-</ecNumber>
    </submittedName>
</protein>
<evidence type="ECO:0000259" key="1">
    <source>
        <dbReference type="Pfam" id="PF00144"/>
    </source>
</evidence>
<dbReference type="KEGG" id="mmav:RE476_04295"/>
<dbReference type="EMBL" id="CP133594">
    <property type="protein sequence ID" value="WMW23437.1"/>
    <property type="molecule type" value="Genomic_DNA"/>
</dbReference>
<dbReference type="Pfam" id="PF00144">
    <property type="entry name" value="Beta-lactamase"/>
    <property type="match status" value="1"/>
</dbReference>
<dbReference type="SUPFAM" id="SSF56601">
    <property type="entry name" value="beta-lactamase/transpeptidase-like"/>
    <property type="match status" value="1"/>
</dbReference>